<organism evidence="1 2">
    <name type="scientific">Patagioenas fasciata monilis</name>
    <dbReference type="NCBI Taxonomy" id="372326"/>
    <lineage>
        <taxon>Eukaryota</taxon>
        <taxon>Metazoa</taxon>
        <taxon>Chordata</taxon>
        <taxon>Craniata</taxon>
        <taxon>Vertebrata</taxon>
        <taxon>Euteleostomi</taxon>
        <taxon>Archelosauria</taxon>
        <taxon>Archosauria</taxon>
        <taxon>Dinosauria</taxon>
        <taxon>Saurischia</taxon>
        <taxon>Theropoda</taxon>
        <taxon>Coelurosauria</taxon>
        <taxon>Aves</taxon>
        <taxon>Neognathae</taxon>
        <taxon>Neoaves</taxon>
        <taxon>Columbimorphae</taxon>
        <taxon>Columbiformes</taxon>
        <taxon>Columbidae</taxon>
        <taxon>Patagioenas</taxon>
    </lineage>
</organism>
<name>A0A1V4K757_PATFA</name>
<proteinExistence type="predicted"/>
<sequence>MGCLQVTEDLVISVWLLLDFSQGPFCWGGAEEARRVSCAIQLISNSDELPCLHWLRGQHGQPGMNCMAKSCLAVIVILYGKLKLSSSLVPQDYATLGGAAAQNRVRRSASARRVARGRSLELQTERT</sequence>
<protein>
    <submittedName>
        <fullName evidence="1">Uncharacterized protein</fullName>
    </submittedName>
</protein>
<accession>A0A1V4K757</accession>
<dbReference type="AlphaFoldDB" id="A0A1V4K757"/>
<evidence type="ECO:0000313" key="2">
    <source>
        <dbReference type="Proteomes" id="UP000190648"/>
    </source>
</evidence>
<evidence type="ECO:0000313" key="1">
    <source>
        <dbReference type="EMBL" id="OPJ80258.1"/>
    </source>
</evidence>
<gene>
    <name evidence="1" type="ORF">AV530_002617</name>
</gene>
<dbReference type="Proteomes" id="UP000190648">
    <property type="component" value="Unassembled WGS sequence"/>
</dbReference>
<dbReference type="EMBL" id="LSYS01004331">
    <property type="protein sequence ID" value="OPJ80258.1"/>
    <property type="molecule type" value="Genomic_DNA"/>
</dbReference>
<keyword evidence="2" id="KW-1185">Reference proteome</keyword>
<comment type="caution">
    <text evidence="1">The sequence shown here is derived from an EMBL/GenBank/DDBJ whole genome shotgun (WGS) entry which is preliminary data.</text>
</comment>
<reference evidence="1 2" key="1">
    <citation type="submission" date="2016-02" db="EMBL/GenBank/DDBJ databases">
        <title>Band-tailed pigeon sequencing and assembly.</title>
        <authorList>
            <person name="Soares A.E."/>
            <person name="Novak B.J."/>
            <person name="Rice E.S."/>
            <person name="O'Connell B."/>
            <person name="Chang D."/>
            <person name="Weber S."/>
            <person name="Shapiro B."/>
        </authorList>
    </citation>
    <scope>NUCLEOTIDE SEQUENCE [LARGE SCALE GENOMIC DNA]</scope>
    <source>
        <strain evidence="1">BTP2013</strain>
        <tissue evidence="1">Blood</tissue>
    </source>
</reference>